<dbReference type="Proteomes" id="UP001207654">
    <property type="component" value="Unassembled WGS sequence"/>
</dbReference>
<gene>
    <name evidence="2" type="ORF">OV287_11030</name>
</gene>
<reference evidence="2 3" key="1">
    <citation type="submission" date="2022-11" db="EMBL/GenBank/DDBJ databases">
        <title>Minimal conservation of predation-associated metabolite biosynthetic gene clusters underscores biosynthetic potential of Myxococcota including descriptions for ten novel species: Archangium lansinium sp. nov., Myxococcus landrumus sp. nov., Nannocystis bai.</title>
        <authorList>
            <person name="Ahearne A."/>
            <person name="Stevens C."/>
            <person name="Phillips K."/>
        </authorList>
    </citation>
    <scope>NUCLEOTIDE SEQUENCE [LARGE SCALE GENOMIC DNA]</scope>
    <source>
        <strain evidence="2 3">MIWBW</strain>
    </source>
</reference>
<evidence type="ECO:0000313" key="3">
    <source>
        <dbReference type="Proteomes" id="UP001207654"/>
    </source>
</evidence>
<dbReference type="SUPFAM" id="SSF101898">
    <property type="entry name" value="NHL repeat"/>
    <property type="match status" value="1"/>
</dbReference>
<protein>
    <submittedName>
        <fullName evidence="2">Uncharacterized protein</fullName>
    </submittedName>
</protein>
<name>A0ABT4A0B6_9BACT</name>
<evidence type="ECO:0000256" key="1">
    <source>
        <dbReference type="SAM" id="MobiDB-lite"/>
    </source>
</evidence>
<dbReference type="EMBL" id="JAPNKA010000001">
    <property type="protein sequence ID" value="MCY1075026.1"/>
    <property type="molecule type" value="Genomic_DNA"/>
</dbReference>
<proteinExistence type="predicted"/>
<feature type="region of interest" description="Disordered" evidence="1">
    <location>
        <begin position="202"/>
        <end position="225"/>
    </location>
</feature>
<comment type="caution">
    <text evidence="2">The sequence shown here is derived from an EMBL/GenBank/DDBJ whole genome shotgun (WGS) entry which is preliminary data.</text>
</comment>
<sequence length="524" mass="56501">MKGGWRWAAALVVTGAMWAGCKQQAGHDQSEQDNPGLDTPREDGSGTQTPDSGTQTPDSGTQTPDSGTQTPDSGTQTPDSGTQTPDSGTPPPPPPPPPEEAIEFTSPPGWRFYGIQHGGPRRVYGVTADEGGNVWVAGGEDGLFLLRPGAERLQRYTMENGLRPYGFMPDGSVPPGEKYLKVISVAGGPAGTVFVGYEGRPGKNSDHCEGNWDGPSPDPSRYKSGDADKVTLRSDGTLDVVHYDIFSGPNVVRDEMRGREKLCNILRIAYDKNTNSVWFGGNHGFARGDARYTGNNTCNGQLSCSGVMEHVHPHVNALNANGDAILLTDAYYGVSVHPSGDVFFGGSNRSTRFRYGTNSNNYWRAQSMSENRDYAWNRFDIWPDKVGEPNMPREADRVDDHVSGLAVAGDDTVWVSSFTRGLARMNAEGGDVRYVNVGVPHLSAVAVDPRDGSVWTGARWLGSVFRLRGGQVTSYGCGDFGRRLCMSTVSDIQVDRHGQRRILVGFMGSSENRVPGAIGIYSGD</sequence>
<evidence type="ECO:0000313" key="2">
    <source>
        <dbReference type="EMBL" id="MCY1075026.1"/>
    </source>
</evidence>
<dbReference type="PROSITE" id="PS51257">
    <property type="entry name" value="PROKAR_LIPOPROTEIN"/>
    <property type="match status" value="1"/>
</dbReference>
<accession>A0ABT4A0B6</accession>
<feature type="region of interest" description="Disordered" evidence="1">
    <location>
        <begin position="21"/>
        <end position="110"/>
    </location>
</feature>
<dbReference type="RefSeq" id="WP_267533977.1">
    <property type="nucleotide sequence ID" value="NZ_JAPNKA010000001.1"/>
</dbReference>
<feature type="compositionally biased region" description="Polar residues" evidence="1">
    <location>
        <begin position="45"/>
        <end position="87"/>
    </location>
</feature>
<organism evidence="2 3">
    <name type="scientific">Archangium lansingense</name>
    <dbReference type="NCBI Taxonomy" id="2995310"/>
    <lineage>
        <taxon>Bacteria</taxon>
        <taxon>Pseudomonadati</taxon>
        <taxon>Myxococcota</taxon>
        <taxon>Myxococcia</taxon>
        <taxon>Myxococcales</taxon>
        <taxon>Cystobacterineae</taxon>
        <taxon>Archangiaceae</taxon>
        <taxon>Archangium</taxon>
    </lineage>
</organism>
<feature type="compositionally biased region" description="Pro residues" evidence="1">
    <location>
        <begin position="88"/>
        <end position="99"/>
    </location>
</feature>
<keyword evidence="3" id="KW-1185">Reference proteome</keyword>